<sequence length="297" mass="33627">MGLPQELVAEREGQLELGGWLIDCHHLSNGRRVITQRSFTDIIGLKRGTKKAGDKLAGFLNIPALKSENIARLSEKIQNPVIFKMSSGPTAFGYEGDLLIEFCKAILEARRAGYMTTAAEKRYAMSCEAFVVSCAKVGIMALIDEATGYSQDKAKDEYRALFTEFIRAEMREWEKEFPQQFFDMIYRLYGIPRTKGNHPQFFGGFIRKYVYQPLAASNGAILEQLDVKNPVVFGLGGRKYRMHQFLTEEIGVPALREHLWQVIGIGASVRSKESFSTHFKRAFPQIGDQGEFDIEFE</sequence>
<dbReference type="RefSeq" id="WP_103684043.1">
    <property type="nucleotide sequence ID" value="NZ_PQGG01000019.1"/>
</dbReference>
<dbReference type="Pfam" id="PF10546">
    <property type="entry name" value="P63C"/>
    <property type="match status" value="1"/>
</dbReference>
<evidence type="ECO:0000313" key="2">
    <source>
        <dbReference type="EMBL" id="POP53101.1"/>
    </source>
</evidence>
<gene>
    <name evidence="2" type="ORF">C0068_08395</name>
</gene>
<feature type="domain" description="Bacteriophage Mx8 p63 C-terminal" evidence="1">
    <location>
        <begin position="163"/>
        <end position="255"/>
    </location>
</feature>
<accession>A0A2S4HHC8</accession>
<dbReference type="Proteomes" id="UP000237222">
    <property type="component" value="Unassembled WGS sequence"/>
</dbReference>
<evidence type="ECO:0000259" key="1">
    <source>
        <dbReference type="Pfam" id="PF10546"/>
    </source>
</evidence>
<reference evidence="2" key="1">
    <citation type="submission" date="2018-01" db="EMBL/GenBank/DDBJ databases">
        <authorList>
            <person name="Yu X.-D."/>
        </authorList>
    </citation>
    <scope>NUCLEOTIDE SEQUENCE</scope>
    <source>
        <strain evidence="2">ZX-21</strain>
    </source>
</reference>
<name>A0A2S4HHC8_9GAMM</name>
<dbReference type="OrthoDB" id="4762429at2"/>
<organism evidence="2 3">
    <name type="scientific">Zhongshania marina</name>
    <dbReference type="NCBI Taxonomy" id="2304603"/>
    <lineage>
        <taxon>Bacteria</taxon>
        <taxon>Pseudomonadati</taxon>
        <taxon>Pseudomonadota</taxon>
        <taxon>Gammaproteobacteria</taxon>
        <taxon>Cellvibrionales</taxon>
        <taxon>Spongiibacteraceae</taxon>
        <taxon>Zhongshania</taxon>
    </lineage>
</organism>
<comment type="caution">
    <text evidence="2">The sequence shown here is derived from an EMBL/GenBank/DDBJ whole genome shotgun (WGS) entry which is preliminary data.</text>
</comment>
<dbReference type="EMBL" id="PQGG01000019">
    <property type="protein sequence ID" value="POP53101.1"/>
    <property type="molecule type" value="Genomic_DNA"/>
</dbReference>
<protein>
    <recommendedName>
        <fullName evidence="1">Bacteriophage Mx8 p63 C-terminal domain-containing protein</fullName>
    </recommendedName>
</protein>
<proteinExistence type="predicted"/>
<dbReference type="InterPro" id="IPR018874">
    <property type="entry name" value="Phage_Mx8_p63_C"/>
</dbReference>
<dbReference type="AlphaFoldDB" id="A0A2S4HHC8"/>
<evidence type="ECO:0000313" key="3">
    <source>
        <dbReference type="Proteomes" id="UP000237222"/>
    </source>
</evidence>